<name>A0A8J2JG84_9HEXA</name>
<dbReference type="InterPro" id="IPR008547">
    <property type="entry name" value="DUF829_TMEM53"/>
</dbReference>
<sequence length="216" mass="25423">MNTFKIFRRPVVKWNFFLSWDQKGILFPSKNIRRCSQLPKHLILRKNHEGVITNRVVIILSWLEANPKSVDKYTQYYLNQRCDSLVVYLTWYNALWAGLGAKVIAKYILEFLQENQSYSRVIIHGFSAESLVWGNMLDWMTQAEFSMVRERIVGQIWDSVAINDKALMKGFPRTFLPSRPLQLIFENYLRQGKNGIIPKLVVARKTLELLFFIAQF</sequence>
<protein>
    <submittedName>
        <fullName evidence="1">Uncharacterized protein</fullName>
    </submittedName>
</protein>
<keyword evidence="2" id="KW-1185">Reference proteome</keyword>
<dbReference type="Pfam" id="PF05705">
    <property type="entry name" value="DUF829"/>
    <property type="match status" value="1"/>
</dbReference>
<accession>A0A8J2JG84</accession>
<dbReference type="EMBL" id="CAJVCH010001660">
    <property type="protein sequence ID" value="CAG7640253.1"/>
    <property type="molecule type" value="Genomic_DNA"/>
</dbReference>
<dbReference type="GO" id="GO:0017171">
    <property type="term" value="F:serine hydrolase activity"/>
    <property type="evidence" value="ECO:0007669"/>
    <property type="project" value="TreeGrafter"/>
</dbReference>
<comment type="caution">
    <text evidence="1">The sequence shown here is derived from an EMBL/GenBank/DDBJ whole genome shotgun (WGS) entry which is preliminary data.</text>
</comment>
<evidence type="ECO:0000313" key="1">
    <source>
        <dbReference type="EMBL" id="CAG7640253.1"/>
    </source>
</evidence>
<evidence type="ECO:0000313" key="2">
    <source>
        <dbReference type="Proteomes" id="UP000708208"/>
    </source>
</evidence>
<dbReference type="PANTHER" id="PTHR20908">
    <property type="entry name" value="LD15586P"/>
    <property type="match status" value="1"/>
</dbReference>
<dbReference type="Proteomes" id="UP000708208">
    <property type="component" value="Unassembled WGS sequence"/>
</dbReference>
<dbReference type="OrthoDB" id="77878at2759"/>
<gene>
    <name evidence="1" type="ORF">AFUS01_LOCUS384</name>
</gene>
<organism evidence="1 2">
    <name type="scientific">Allacma fusca</name>
    <dbReference type="NCBI Taxonomy" id="39272"/>
    <lineage>
        <taxon>Eukaryota</taxon>
        <taxon>Metazoa</taxon>
        <taxon>Ecdysozoa</taxon>
        <taxon>Arthropoda</taxon>
        <taxon>Hexapoda</taxon>
        <taxon>Collembola</taxon>
        <taxon>Symphypleona</taxon>
        <taxon>Sminthuridae</taxon>
        <taxon>Allacma</taxon>
    </lineage>
</organism>
<proteinExistence type="predicted"/>
<reference evidence="1" key="1">
    <citation type="submission" date="2021-06" db="EMBL/GenBank/DDBJ databases">
        <authorList>
            <person name="Hodson N. C."/>
            <person name="Mongue J. A."/>
            <person name="Jaron S. K."/>
        </authorList>
    </citation>
    <scope>NUCLEOTIDE SEQUENCE</scope>
</reference>
<dbReference type="AlphaFoldDB" id="A0A8J2JG84"/>
<dbReference type="PANTHER" id="PTHR20908:SF1">
    <property type="entry name" value="LD15586P"/>
    <property type="match status" value="1"/>
</dbReference>